<evidence type="ECO:0000313" key="2">
    <source>
        <dbReference type="Proteomes" id="UP001371456"/>
    </source>
</evidence>
<evidence type="ECO:0000313" key="1">
    <source>
        <dbReference type="EMBL" id="KAK6805418.1"/>
    </source>
</evidence>
<gene>
    <name evidence="1" type="ORF">RDI58_003203</name>
</gene>
<comment type="caution">
    <text evidence="1">The sequence shown here is derived from an EMBL/GenBank/DDBJ whole genome shotgun (WGS) entry which is preliminary data.</text>
</comment>
<reference evidence="1 2" key="1">
    <citation type="submission" date="2024-02" db="EMBL/GenBank/DDBJ databases">
        <title>de novo genome assembly of Solanum bulbocastanum strain 11H21.</title>
        <authorList>
            <person name="Hosaka A.J."/>
        </authorList>
    </citation>
    <scope>NUCLEOTIDE SEQUENCE [LARGE SCALE GENOMIC DNA]</scope>
    <source>
        <tissue evidence="1">Young leaves</tissue>
    </source>
</reference>
<dbReference type="AlphaFoldDB" id="A0AAN8UAU4"/>
<organism evidence="1 2">
    <name type="scientific">Solanum bulbocastanum</name>
    <name type="common">Wild potato</name>
    <dbReference type="NCBI Taxonomy" id="147425"/>
    <lineage>
        <taxon>Eukaryota</taxon>
        <taxon>Viridiplantae</taxon>
        <taxon>Streptophyta</taxon>
        <taxon>Embryophyta</taxon>
        <taxon>Tracheophyta</taxon>
        <taxon>Spermatophyta</taxon>
        <taxon>Magnoliopsida</taxon>
        <taxon>eudicotyledons</taxon>
        <taxon>Gunneridae</taxon>
        <taxon>Pentapetalae</taxon>
        <taxon>asterids</taxon>
        <taxon>lamiids</taxon>
        <taxon>Solanales</taxon>
        <taxon>Solanaceae</taxon>
        <taxon>Solanoideae</taxon>
        <taxon>Solaneae</taxon>
        <taxon>Solanum</taxon>
    </lineage>
</organism>
<keyword evidence="2" id="KW-1185">Reference proteome</keyword>
<accession>A0AAN8UAU4</accession>
<proteinExistence type="predicted"/>
<protein>
    <submittedName>
        <fullName evidence="1">Uncharacterized protein</fullName>
    </submittedName>
</protein>
<name>A0AAN8UAU4_SOLBU</name>
<sequence length="39" mass="4464">MEKHSLNMLDTEPEKQFHSKAKAVGMSDLSVCFKCVYQC</sequence>
<dbReference type="EMBL" id="JBANQN010000001">
    <property type="protein sequence ID" value="KAK6805418.1"/>
    <property type="molecule type" value="Genomic_DNA"/>
</dbReference>
<dbReference type="Proteomes" id="UP001371456">
    <property type="component" value="Unassembled WGS sequence"/>
</dbReference>